<reference evidence="2" key="1">
    <citation type="submission" date="2021-12" db="EMBL/GenBank/DDBJ databases">
        <title>Prjna785345.</title>
        <authorList>
            <person name="Rujirawat T."/>
            <person name="Krajaejun T."/>
        </authorList>
    </citation>
    <scope>NUCLEOTIDE SEQUENCE</scope>
    <source>
        <strain evidence="2">Pi057C3</strain>
    </source>
</reference>
<name>A0AAD5LKZ3_PYTIN</name>
<accession>A0AAD5LKZ3</accession>
<protein>
    <submittedName>
        <fullName evidence="2">Uncharacterized protein</fullName>
    </submittedName>
</protein>
<feature type="compositionally biased region" description="Acidic residues" evidence="1">
    <location>
        <begin position="69"/>
        <end position="78"/>
    </location>
</feature>
<proteinExistence type="predicted"/>
<organism evidence="2 3">
    <name type="scientific">Pythium insidiosum</name>
    <name type="common">Pythiosis disease agent</name>
    <dbReference type="NCBI Taxonomy" id="114742"/>
    <lineage>
        <taxon>Eukaryota</taxon>
        <taxon>Sar</taxon>
        <taxon>Stramenopiles</taxon>
        <taxon>Oomycota</taxon>
        <taxon>Peronosporomycetes</taxon>
        <taxon>Pythiales</taxon>
        <taxon>Pythiaceae</taxon>
        <taxon>Pythium</taxon>
    </lineage>
</organism>
<sequence>MTSDLPVIPPPPPTLRRDVSAGGMTTRASWSFLRPWWQRLARLNVAVFAAPLAGRLQKRYDRVMLACEPPEEDSDGDDGDRKHDEEDEEARESRHTARWGTYHDDRDAVELVMMLARVDPVAWKRMASEFLRPGGTVEWADFAEEEAPPTIVELWIDAPEENEEWPLALLSSFLTPLPSAQRKQDFRDARSRILAHCTDRDALLSDFVVPLRVAIMYRGNEDHEHCLEELIKLHAHSRHQARQLAEPHSDVFRMQELEPITFDFGITRRVAELTAELLRQPDAPSLCGVAFGAFGARADACSQYLRMITAAPCPTMTVAVAAEPEGTAPPVWRPSRGGCNSLDIGLLAPVEDMAALCSSLMHCQDVRNLKVSNLFVADVQDARVNWQWFLYALFSARATHAIRRLVIDASDYDVSEDFMRAAKELVETSHPLRLLNENTRRVVSVGDSPSTAFPTAPPSQSVQLAAGCTILSWMDNPNSVESYATELDTHPERQVLSLADDAVVDVMDVRDAWVDVFVPTLGRCCARLQDVAPASDPPLSHLWAFEDHSVRALKIALGDIAWERPYRGLPDLIALVGAPLESLTIVTPDASPLSRRVVETVMARCTRLRTLELSGITQDTVDEVIVPAFERGRCRISAVRLLGIHVSDAQAPPLLVQAMSDPTSPMAQHVRDLHLSLASSTTTSITMVNQFATMLEQNTTLRYLSVSLSENVAKDHAASLECFHGQPIHVKKRELDVRCRRAMLSVVRAAHDGHLATALGNHGLVAALERMDSVLLRLVFEFAAVPDTRVVVVRVGEEL</sequence>
<evidence type="ECO:0000313" key="2">
    <source>
        <dbReference type="EMBL" id="KAJ0402142.1"/>
    </source>
</evidence>
<keyword evidence="3" id="KW-1185">Reference proteome</keyword>
<evidence type="ECO:0000256" key="1">
    <source>
        <dbReference type="SAM" id="MobiDB-lite"/>
    </source>
</evidence>
<feature type="region of interest" description="Disordered" evidence="1">
    <location>
        <begin position="68"/>
        <end position="98"/>
    </location>
</feature>
<dbReference type="EMBL" id="JAKCXM010000110">
    <property type="protein sequence ID" value="KAJ0402142.1"/>
    <property type="molecule type" value="Genomic_DNA"/>
</dbReference>
<comment type="caution">
    <text evidence="2">The sequence shown here is derived from an EMBL/GenBank/DDBJ whole genome shotgun (WGS) entry which is preliminary data.</text>
</comment>
<evidence type="ECO:0000313" key="3">
    <source>
        <dbReference type="Proteomes" id="UP001209570"/>
    </source>
</evidence>
<feature type="region of interest" description="Disordered" evidence="1">
    <location>
        <begin position="1"/>
        <end position="20"/>
    </location>
</feature>
<dbReference type="Proteomes" id="UP001209570">
    <property type="component" value="Unassembled WGS sequence"/>
</dbReference>
<dbReference type="AlphaFoldDB" id="A0AAD5LKZ3"/>
<gene>
    <name evidence="2" type="ORF">P43SY_000457</name>
</gene>